<dbReference type="AlphaFoldDB" id="A0AAD6HVM8"/>
<sequence length="357" mass="40567">MSFSDNERICKLFVVYDSDRNPFRSLIPLGLKDSVLLKSLLAFAARHHVNTGRSFQHANLPTEPGLINANRDALSFKHQAIEALSRSVQHDQLRKRSADSSRIKSTCESRDVFKFNNSEILIILIELKLLEQLSYAQNYCHSSAHLISKSCKTKKQLRSRSLGAQTIQCLSMQRDSFSSSGPLDSAAVASHITETESLMEFVQNFDCYAWASNLQRSRNSSAQEISNLCILSQSYKLGTLLYGRRILDALIEEESVQDELISQLLGLIDSLKDDPALFKCILWPVFVAGLECKWQAQRDFLIGCLERFWTLTNCLNAVNAAKFLLDHWQGKDSELSTKPKIRWIFDIGNVGRDWLWI</sequence>
<dbReference type="GO" id="GO:0000976">
    <property type="term" value="F:transcription cis-regulatory region binding"/>
    <property type="evidence" value="ECO:0007669"/>
    <property type="project" value="TreeGrafter"/>
</dbReference>
<gene>
    <name evidence="3" type="ORF">N7493_001899</name>
</gene>
<dbReference type="GO" id="GO:0045944">
    <property type="term" value="P:positive regulation of transcription by RNA polymerase II"/>
    <property type="evidence" value="ECO:0007669"/>
    <property type="project" value="TreeGrafter"/>
</dbReference>
<evidence type="ECO:0000256" key="2">
    <source>
        <dbReference type="ARBA" id="ARBA00023242"/>
    </source>
</evidence>
<dbReference type="GO" id="GO:0003700">
    <property type="term" value="F:DNA-binding transcription factor activity"/>
    <property type="evidence" value="ECO:0007669"/>
    <property type="project" value="TreeGrafter"/>
</dbReference>
<organism evidence="3 4">
    <name type="scientific">Penicillium malachiteum</name>
    <dbReference type="NCBI Taxonomy" id="1324776"/>
    <lineage>
        <taxon>Eukaryota</taxon>
        <taxon>Fungi</taxon>
        <taxon>Dikarya</taxon>
        <taxon>Ascomycota</taxon>
        <taxon>Pezizomycotina</taxon>
        <taxon>Eurotiomycetes</taxon>
        <taxon>Eurotiomycetidae</taxon>
        <taxon>Eurotiales</taxon>
        <taxon>Aspergillaceae</taxon>
        <taxon>Penicillium</taxon>
    </lineage>
</organism>
<dbReference type="Proteomes" id="UP001215712">
    <property type="component" value="Unassembled WGS sequence"/>
</dbReference>
<protein>
    <submittedName>
        <fullName evidence="3">Uncharacterized protein</fullName>
    </submittedName>
</protein>
<dbReference type="PANTHER" id="PTHR37534">
    <property type="entry name" value="TRANSCRIPTIONAL ACTIVATOR PROTEIN UGA3"/>
    <property type="match status" value="1"/>
</dbReference>
<accession>A0AAD6HVM8</accession>
<comment type="caution">
    <text evidence="3">The sequence shown here is derived from an EMBL/GenBank/DDBJ whole genome shotgun (WGS) entry which is preliminary data.</text>
</comment>
<proteinExistence type="predicted"/>
<dbReference type="InterPro" id="IPR021858">
    <property type="entry name" value="Fun_TF"/>
</dbReference>
<reference evidence="3" key="2">
    <citation type="submission" date="2023-01" db="EMBL/GenBank/DDBJ databases">
        <authorList>
            <person name="Petersen C."/>
        </authorList>
    </citation>
    <scope>NUCLEOTIDE SEQUENCE</scope>
    <source>
        <strain evidence="3">IBT 17514</strain>
    </source>
</reference>
<name>A0AAD6HVM8_9EURO</name>
<dbReference type="PANTHER" id="PTHR37534:SF8">
    <property type="entry name" value="ZN(II)2CYS6 TRANSCRIPTION FACTOR (EUROFUNG)"/>
    <property type="match status" value="1"/>
</dbReference>
<reference evidence="3" key="1">
    <citation type="journal article" date="2023" name="IMA Fungus">
        <title>Comparative genomic study of the Penicillium genus elucidates a diverse pangenome and 15 lateral gene transfer events.</title>
        <authorList>
            <person name="Petersen C."/>
            <person name="Sorensen T."/>
            <person name="Nielsen M.R."/>
            <person name="Sondergaard T.E."/>
            <person name="Sorensen J.L."/>
            <person name="Fitzpatrick D.A."/>
            <person name="Frisvad J.C."/>
            <person name="Nielsen K.L."/>
        </authorList>
    </citation>
    <scope>NUCLEOTIDE SEQUENCE</scope>
    <source>
        <strain evidence="3">IBT 17514</strain>
    </source>
</reference>
<keyword evidence="4" id="KW-1185">Reference proteome</keyword>
<evidence type="ECO:0000313" key="3">
    <source>
        <dbReference type="EMBL" id="KAJ5738744.1"/>
    </source>
</evidence>
<evidence type="ECO:0000256" key="1">
    <source>
        <dbReference type="ARBA" id="ARBA00004123"/>
    </source>
</evidence>
<evidence type="ECO:0000313" key="4">
    <source>
        <dbReference type="Proteomes" id="UP001215712"/>
    </source>
</evidence>
<dbReference type="EMBL" id="JAQJAN010000002">
    <property type="protein sequence ID" value="KAJ5738744.1"/>
    <property type="molecule type" value="Genomic_DNA"/>
</dbReference>
<dbReference type="GO" id="GO:0005634">
    <property type="term" value="C:nucleus"/>
    <property type="evidence" value="ECO:0007669"/>
    <property type="project" value="UniProtKB-SubCell"/>
</dbReference>
<comment type="subcellular location">
    <subcellularLocation>
        <location evidence="1">Nucleus</location>
    </subcellularLocation>
</comment>
<keyword evidence="2" id="KW-0539">Nucleus</keyword>
<dbReference type="Pfam" id="PF11951">
    <property type="entry name" value="Fungal_trans_2"/>
    <property type="match status" value="2"/>
</dbReference>